<proteinExistence type="predicted"/>
<comment type="caution">
    <text evidence="1">The sequence shown here is derived from an EMBL/GenBank/DDBJ whole genome shotgun (WGS) entry which is preliminary data.</text>
</comment>
<sequence length="60" mass="6322">MENVACLELDGSVRWRASLPEGLVGDCFNGLEDDGVGVLASTWSGLRMRLDPVTGGATKV</sequence>
<dbReference type="Proteomes" id="UP000218151">
    <property type="component" value="Unassembled WGS sequence"/>
</dbReference>
<evidence type="ECO:0000313" key="1">
    <source>
        <dbReference type="EMBL" id="PAX06434.1"/>
    </source>
</evidence>
<protein>
    <submittedName>
        <fullName evidence="1">Uncharacterized protein</fullName>
    </submittedName>
</protein>
<dbReference type="InterPro" id="IPR058263">
    <property type="entry name" value="DUF7957"/>
</dbReference>
<evidence type="ECO:0000313" key="2">
    <source>
        <dbReference type="Proteomes" id="UP000218151"/>
    </source>
</evidence>
<reference evidence="2" key="1">
    <citation type="submission" date="2017-09" db="EMBL/GenBank/DDBJ databases">
        <authorList>
            <person name="Feng G."/>
            <person name="Zhu H."/>
        </authorList>
    </citation>
    <scope>NUCLEOTIDE SEQUENCE [LARGE SCALE GENOMIC DNA]</scope>
    <source>
        <strain evidence="2">1PNM-20</strain>
    </source>
</reference>
<name>A0A2A2SAV4_9SPHN</name>
<dbReference type="Pfam" id="PF25857">
    <property type="entry name" value="DUF7957"/>
    <property type="match status" value="1"/>
</dbReference>
<organism evidence="1 2">
    <name type="scientific">Sphingomonas lenta</name>
    <dbReference type="NCBI Taxonomy" id="1141887"/>
    <lineage>
        <taxon>Bacteria</taxon>
        <taxon>Pseudomonadati</taxon>
        <taxon>Pseudomonadota</taxon>
        <taxon>Alphaproteobacteria</taxon>
        <taxon>Sphingomonadales</taxon>
        <taxon>Sphingomonadaceae</taxon>
        <taxon>Sphingomonas</taxon>
    </lineage>
</organism>
<gene>
    <name evidence="1" type="ORF">CKY28_16870</name>
</gene>
<dbReference type="EMBL" id="NSLI01000006">
    <property type="protein sequence ID" value="PAX06434.1"/>
    <property type="molecule type" value="Genomic_DNA"/>
</dbReference>
<accession>A0A2A2SAV4</accession>
<dbReference type="AlphaFoldDB" id="A0A2A2SAV4"/>
<keyword evidence="2" id="KW-1185">Reference proteome</keyword>